<comment type="caution">
    <text evidence="2">The sequence shown here is derived from an EMBL/GenBank/DDBJ whole genome shotgun (WGS) entry which is preliminary data.</text>
</comment>
<keyword evidence="3" id="KW-1185">Reference proteome</keyword>
<dbReference type="AlphaFoldDB" id="A0A0J1BHU7"/>
<dbReference type="STRING" id="595434.RISK_001948"/>
<evidence type="ECO:0000313" key="3">
    <source>
        <dbReference type="Proteomes" id="UP000036367"/>
    </source>
</evidence>
<protein>
    <submittedName>
        <fullName evidence="2">Uncharacterized protein</fullName>
    </submittedName>
</protein>
<dbReference type="EMBL" id="LECT01000016">
    <property type="protein sequence ID" value="KLU06097.1"/>
    <property type="molecule type" value="Genomic_DNA"/>
</dbReference>
<proteinExistence type="predicted"/>
<feature type="compositionally biased region" description="Basic and acidic residues" evidence="1">
    <location>
        <begin position="32"/>
        <end position="41"/>
    </location>
</feature>
<organism evidence="2 3">
    <name type="scientific">Rhodopirellula islandica</name>
    <dbReference type="NCBI Taxonomy" id="595434"/>
    <lineage>
        <taxon>Bacteria</taxon>
        <taxon>Pseudomonadati</taxon>
        <taxon>Planctomycetota</taxon>
        <taxon>Planctomycetia</taxon>
        <taxon>Pirellulales</taxon>
        <taxon>Pirellulaceae</taxon>
        <taxon>Rhodopirellula</taxon>
    </lineage>
</organism>
<accession>A0A0J1BHU7</accession>
<evidence type="ECO:0000256" key="1">
    <source>
        <dbReference type="SAM" id="MobiDB-lite"/>
    </source>
</evidence>
<evidence type="ECO:0000313" key="2">
    <source>
        <dbReference type="EMBL" id="KLU06097.1"/>
    </source>
</evidence>
<reference evidence="2" key="1">
    <citation type="submission" date="2015-05" db="EMBL/GenBank/DDBJ databases">
        <title>Permanent draft genome of Rhodopirellula islandicus K833.</title>
        <authorList>
            <person name="Kizina J."/>
            <person name="Richter M."/>
            <person name="Glockner F.O."/>
            <person name="Harder J."/>
        </authorList>
    </citation>
    <scope>NUCLEOTIDE SEQUENCE [LARGE SCALE GENOMIC DNA]</scope>
    <source>
        <strain evidence="2">K833</strain>
    </source>
</reference>
<dbReference type="PATRIC" id="fig|595434.4.peg.1868"/>
<dbReference type="Proteomes" id="UP000036367">
    <property type="component" value="Unassembled WGS sequence"/>
</dbReference>
<gene>
    <name evidence="2" type="ORF">RISK_001948</name>
</gene>
<feature type="compositionally biased region" description="Low complexity" evidence="1">
    <location>
        <begin position="12"/>
        <end position="29"/>
    </location>
</feature>
<name>A0A0J1BHU7_RHOIS</name>
<feature type="region of interest" description="Disordered" evidence="1">
    <location>
        <begin position="1"/>
        <end position="41"/>
    </location>
</feature>
<sequence length="41" mass="4033">MGESKVAESFPSAVAVGSGAADSSAAGADRLLPQDKGEGRR</sequence>